<dbReference type="InterPro" id="IPR015943">
    <property type="entry name" value="WD40/YVTN_repeat-like_dom_sf"/>
</dbReference>
<evidence type="ECO:0008006" key="3">
    <source>
        <dbReference type="Google" id="ProtNLM"/>
    </source>
</evidence>
<dbReference type="Proteomes" id="UP000748308">
    <property type="component" value="Unassembled WGS sequence"/>
</dbReference>
<dbReference type="AlphaFoldDB" id="A0A937X749"/>
<proteinExistence type="predicted"/>
<dbReference type="Gene3D" id="2.130.10.10">
    <property type="entry name" value="YVTN repeat-like/Quinoprotein amine dehydrogenase"/>
    <property type="match status" value="1"/>
</dbReference>
<sequence length="470" mass="49161">AWTVPGDPKTLLALCEWEGLFASRDGGRTFRPVERLPKQIGAACVHGVTGLVCAAAREGIFVSRDAGRSWELRGPAAPPGDAGGEDPIVLLRTAESPLGDELWAVTRGGALLRARLGDPRWERPLAGVPAEILWVGISRGESRAATSRGVIALPGEGPGWRWRNEGLRRVSVLSIAAGEASGAWTLRTDIGAFAGIDSAAGWVPVPEGALPPADGLGPLAACGSPREVVAPPGRQALWCAADGEGYWLGTDSGLFEGPALDDWTFAGLEEERVLEVLSGPPGAAWLFARTAERLYASDTRGAAWEQVPLPAGMRVAALALDVPGRRLLLGAYRHGLFAIPLPEPRLPEEPAVVIHARPNPFAGQVALHCELPAALVVAAGGESEARASIPGGSGATGLANLEARVYSVHGQLVRRLASPARVTTEPDGTVSLAWSWDGLNERGLPAANGVYLVTTAAGTQRVQGKLIKLR</sequence>
<protein>
    <recommendedName>
        <fullName evidence="3">FlgD Ig-like domain-containing protein</fullName>
    </recommendedName>
</protein>
<dbReference type="SUPFAM" id="SSF110296">
    <property type="entry name" value="Oligoxyloglucan reducing end-specific cellobiohydrolase"/>
    <property type="match status" value="1"/>
</dbReference>
<comment type="caution">
    <text evidence="1">The sequence shown here is derived from an EMBL/GenBank/DDBJ whole genome shotgun (WGS) entry which is preliminary data.</text>
</comment>
<name>A0A937X749_UNCEI</name>
<dbReference type="EMBL" id="VGIY01000041">
    <property type="protein sequence ID" value="MBM3316790.1"/>
    <property type="molecule type" value="Genomic_DNA"/>
</dbReference>
<accession>A0A937X749</accession>
<feature type="non-terminal residue" evidence="1">
    <location>
        <position position="1"/>
    </location>
</feature>
<dbReference type="Gene3D" id="2.60.40.4070">
    <property type="match status" value="1"/>
</dbReference>
<evidence type="ECO:0000313" key="1">
    <source>
        <dbReference type="EMBL" id="MBM3316790.1"/>
    </source>
</evidence>
<reference evidence="1" key="1">
    <citation type="submission" date="2019-03" db="EMBL/GenBank/DDBJ databases">
        <title>Lake Tanganyika Metagenome-Assembled Genomes (MAGs).</title>
        <authorList>
            <person name="Tran P."/>
        </authorList>
    </citation>
    <scope>NUCLEOTIDE SEQUENCE</scope>
    <source>
        <strain evidence="1">M_DeepCast_400m_m2_100</strain>
    </source>
</reference>
<gene>
    <name evidence="1" type="ORF">FJY75_02955</name>
</gene>
<organism evidence="1 2">
    <name type="scientific">Eiseniibacteriota bacterium</name>
    <dbReference type="NCBI Taxonomy" id="2212470"/>
    <lineage>
        <taxon>Bacteria</taxon>
        <taxon>Candidatus Eiseniibacteriota</taxon>
    </lineage>
</organism>
<evidence type="ECO:0000313" key="2">
    <source>
        <dbReference type="Proteomes" id="UP000748308"/>
    </source>
</evidence>